<dbReference type="AlphaFoldDB" id="A0A2N1ND00"/>
<reference evidence="1 2" key="1">
    <citation type="submission" date="2016-04" db="EMBL/GenBank/DDBJ databases">
        <title>Genome analyses suggest a sexual origin of heterokaryosis in a supposedly ancient asexual fungus.</title>
        <authorList>
            <person name="Ropars J."/>
            <person name="Sedzielewska K."/>
            <person name="Noel J."/>
            <person name="Charron P."/>
            <person name="Farinelli L."/>
            <person name="Marton T."/>
            <person name="Kruger M."/>
            <person name="Pelin A."/>
            <person name="Brachmann A."/>
            <person name="Corradi N."/>
        </authorList>
    </citation>
    <scope>NUCLEOTIDE SEQUENCE [LARGE SCALE GENOMIC DNA]</scope>
    <source>
        <strain evidence="1 2">C2</strain>
    </source>
</reference>
<reference evidence="1 2" key="2">
    <citation type="submission" date="2017-10" db="EMBL/GenBank/DDBJ databases">
        <title>Extensive intraspecific genome diversity in a model arbuscular mycorrhizal fungus.</title>
        <authorList>
            <person name="Chen E.C.H."/>
            <person name="Morin E."/>
            <person name="Baudet D."/>
            <person name="Noel J."/>
            <person name="Ndikumana S."/>
            <person name="Charron P."/>
            <person name="St-Onge C."/>
            <person name="Giorgi J."/>
            <person name="Grigoriev I.V."/>
            <person name="Roux C."/>
            <person name="Martin F.M."/>
            <person name="Corradi N."/>
        </authorList>
    </citation>
    <scope>NUCLEOTIDE SEQUENCE [LARGE SCALE GENOMIC DNA]</scope>
    <source>
        <strain evidence="1 2">C2</strain>
    </source>
</reference>
<proteinExistence type="predicted"/>
<dbReference type="Proteomes" id="UP000233469">
    <property type="component" value="Unassembled WGS sequence"/>
</dbReference>
<evidence type="ECO:0000313" key="1">
    <source>
        <dbReference type="EMBL" id="PKK71739.1"/>
    </source>
</evidence>
<name>A0A2N1ND00_9GLOM</name>
<dbReference type="VEuPathDB" id="FungiDB:FUN_017482"/>
<dbReference type="VEuPathDB" id="FungiDB:RhiirFUN_022806"/>
<gene>
    <name evidence="1" type="ORF">RhiirC2_412148</name>
</gene>
<protein>
    <submittedName>
        <fullName evidence="1">Uncharacterized protein</fullName>
    </submittedName>
</protein>
<dbReference type="VEuPathDB" id="FungiDB:RhiirA1_466482"/>
<accession>A0A2N1ND00</accession>
<organism evidence="1 2">
    <name type="scientific">Rhizophagus irregularis</name>
    <dbReference type="NCBI Taxonomy" id="588596"/>
    <lineage>
        <taxon>Eukaryota</taxon>
        <taxon>Fungi</taxon>
        <taxon>Fungi incertae sedis</taxon>
        <taxon>Mucoromycota</taxon>
        <taxon>Glomeromycotina</taxon>
        <taxon>Glomeromycetes</taxon>
        <taxon>Glomerales</taxon>
        <taxon>Glomeraceae</taxon>
        <taxon>Rhizophagus</taxon>
    </lineage>
</organism>
<sequence>MGNYTSKNIGNTLKLRKKSCTSPLITRNHTRKINGNLELKLRKNFSVSSFQSDLFEELSLEVAKQKKFKKMPWIPYINFNIIMYINEDGYLNYSARLKSKSIRIKDIKILLKEIINSEKLSQDELKLIAAELEYNDKKNSTEILGISQNPFTLNYIIVVDFLFSGNLYI</sequence>
<evidence type="ECO:0000313" key="2">
    <source>
        <dbReference type="Proteomes" id="UP000233469"/>
    </source>
</evidence>
<dbReference type="EMBL" id="LLXL01000490">
    <property type="protein sequence ID" value="PKK71739.1"/>
    <property type="molecule type" value="Genomic_DNA"/>
</dbReference>
<comment type="caution">
    <text evidence="1">The sequence shown here is derived from an EMBL/GenBank/DDBJ whole genome shotgun (WGS) entry which is preliminary data.</text>
</comment>